<dbReference type="PANTHER" id="PTHR40465:SF1">
    <property type="entry name" value="DUF6534 DOMAIN-CONTAINING PROTEIN"/>
    <property type="match status" value="1"/>
</dbReference>
<dbReference type="Proteomes" id="UP001221142">
    <property type="component" value="Unassembled WGS sequence"/>
</dbReference>
<feature type="transmembrane region" description="Helical" evidence="2">
    <location>
        <begin position="82"/>
        <end position="102"/>
    </location>
</feature>
<feature type="transmembrane region" description="Helical" evidence="2">
    <location>
        <begin position="153"/>
        <end position="175"/>
    </location>
</feature>
<name>A0AAD7FSW3_9AGAR</name>
<evidence type="ECO:0000259" key="3">
    <source>
        <dbReference type="Pfam" id="PF20152"/>
    </source>
</evidence>
<keyword evidence="2" id="KW-0812">Transmembrane</keyword>
<feature type="transmembrane region" description="Helical" evidence="2">
    <location>
        <begin position="114"/>
        <end position="138"/>
    </location>
</feature>
<dbReference type="Pfam" id="PF20152">
    <property type="entry name" value="DUF6534"/>
    <property type="match status" value="1"/>
</dbReference>
<dbReference type="EMBL" id="JARKIF010000007">
    <property type="protein sequence ID" value="KAJ7635407.1"/>
    <property type="molecule type" value="Genomic_DNA"/>
</dbReference>
<keyword evidence="5" id="KW-1185">Reference proteome</keyword>
<evidence type="ECO:0000313" key="5">
    <source>
        <dbReference type="Proteomes" id="UP001221142"/>
    </source>
</evidence>
<feature type="domain" description="DUF6534" evidence="3">
    <location>
        <begin position="160"/>
        <end position="246"/>
    </location>
</feature>
<evidence type="ECO:0000313" key="4">
    <source>
        <dbReference type="EMBL" id="KAJ7635407.1"/>
    </source>
</evidence>
<feature type="transmembrane region" description="Helical" evidence="2">
    <location>
        <begin position="6"/>
        <end position="27"/>
    </location>
</feature>
<feature type="region of interest" description="Disordered" evidence="1">
    <location>
        <begin position="293"/>
        <end position="369"/>
    </location>
</feature>
<proteinExistence type="predicted"/>
<dbReference type="AlphaFoldDB" id="A0AAD7FSW3"/>
<feature type="transmembrane region" description="Helical" evidence="2">
    <location>
        <begin position="39"/>
        <end position="62"/>
    </location>
</feature>
<dbReference type="InterPro" id="IPR045339">
    <property type="entry name" value="DUF6534"/>
</dbReference>
<sequence>MHDKIIGSLLIASWVDTALYFLELLQAYRYFVAFPRDLLFVKVILVLCCLVDAVCVAGNYGGVYLYTVTHWGDNEYIQNQSWPIYIYVMATSFTAFLVQNYLMYRCFRATKSILTTLLLFLTATTALVGAIVTTVIVVNHRIYSQRDAVQKPVIIWLVASAFADIFISLTLVWQLRSMKSPYKETQSVIHRLIRTALQTGAVTATFATIVLILFLIDEDSNVTVGVGFVLGRVYTLTMLYILHGRPKIESSVHGSGAMGMSEGGEEMGTAGGMVSAVVFRKQGSKMGVESEMTEACPQQMDGDVGTRDSSTPRPSCAKRPTSSSIAMNENAGVEVEMRGRRPSVASGSEIESDLEFRVPKPLPRAKSKV</sequence>
<gene>
    <name evidence="4" type="ORF">FB45DRAFT_911445</name>
</gene>
<protein>
    <recommendedName>
        <fullName evidence="3">DUF6534 domain-containing protein</fullName>
    </recommendedName>
</protein>
<evidence type="ECO:0000256" key="1">
    <source>
        <dbReference type="SAM" id="MobiDB-lite"/>
    </source>
</evidence>
<feature type="transmembrane region" description="Helical" evidence="2">
    <location>
        <begin position="222"/>
        <end position="242"/>
    </location>
</feature>
<accession>A0AAD7FSW3</accession>
<reference evidence="4" key="1">
    <citation type="submission" date="2023-03" db="EMBL/GenBank/DDBJ databases">
        <title>Massive genome expansion in bonnet fungi (Mycena s.s.) driven by repeated elements and novel gene families across ecological guilds.</title>
        <authorList>
            <consortium name="Lawrence Berkeley National Laboratory"/>
            <person name="Harder C.B."/>
            <person name="Miyauchi S."/>
            <person name="Viragh M."/>
            <person name="Kuo A."/>
            <person name="Thoen E."/>
            <person name="Andreopoulos B."/>
            <person name="Lu D."/>
            <person name="Skrede I."/>
            <person name="Drula E."/>
            <person name="Henrissat B."/>
            <person name="Morin E."/>
            <person name="Kohler A."/>
            <person name="Barry K."/>
            <person name="LaButti K."/>
            <person name="Morin E."/>
            <person name="Salamov A."/>
            <person name="Lipzen A."/>
            <person name="Mereny Z."/>
            <person name="Hegedus B."/>
            <person name="Baldrian P."/>
            <person name="Stursova M."/>
            <person name="Weitz H."/>
            <person name="Taylor A."/>
            <person name="Grigoriev I.V."/>
            <person name="Nagy L.G."/>
            <person name="Martin F."/>
            <person name="Kauserud H."/>
        </authorList>
    </citation>
    <scope>NUCLEOTIDE SEQUENCE</scope>
    <source>
        <strain evidence="4">9284</strain>
    </source>
</reference>
<evidence type="ECO:0000256" key="2">
    <source>
        <dbReference type="SAM" id="Phobius"/>
    </source>
</evidence>
<feature type="transmembrane region" description="Helical" evidence="2">
    <location>
        <begin position="196"/>
        <end position="216"/>
    </location>
</feature>
<keyword evidence="2" id="KW-1133">Transmembrane helix</keyword>
<keyword evidence="2" id="KW-0472">Membrane</keyword>
<organism evidence="4 5">
    <name type="scientific">Roridomyces roridus</name>
    <dbReference type="NCBI Taxonomy" id="1738132"/>
    <lineage>
        <taxon>Eukaryota</taxon>
        <taxon>Fungi</taxon>
        <taxon>Dikarya</taxon>
        <taxon>Basidiomycota</taxon>
        <taxon>Agaricomycotina</taxon>
        <taxon>Agaricomycetes</taxon>
        <taxon>Agaricomycetidae</taxon>
        <taxon>Agaricales</taxon>
        <taxon>Marasmiineae</taxon>
        <taxon>Mycenaceae</taxon>
        <taxon>Roridomyces</taxon>
    </lineage>
</organism>
<comment type="caution">
    <text evidence="4">The sequence shown here is derived from an EMBL/GenBank/DDBJ whole genome shotgun (WGS) entry which is preliminary data.</text>
</comment>
<dbReference type="PANTHER" id="PTHR40465">
    <property type="entry name" value="CHROMOSOME 1, WHOLE GENOME SHOTGUN SEQUENCE"/>
    <property type="match status" value="1"/>
</dbReference>